<keyword evidence="1" id="KW-0812">Transmembrane</keyword>
<feature type="transmembrane region" description="Helical" evidence="1">
    <location>
        <begin position="68"/>
        <end position="91"/>
    </location>
</feature>
<organism evidence="2 3">
    <name type="scientific">Mycena sanguinolenta</name>
    <dbReference type="NCBI Taxonomy" id="230812"/>
    <lineage>
        <taxon>Eukaryota</taxon>
        <taxon>Fungi</taxon>
        <taxon>Dikarya</taxon>
        <taxon>Basidiomycota</taxon>
        <taxon>Agaricomycotina</taxon>
        <taxon>Agaricomycetes</taxon>
        <taxon>Agaricomycetidae</taxon>
        <taxon>Agaricales</taxon>
        <taxon>Marasmiineae</taxon>
        <taxon>Mycenaceae</taxon>
        <taxon>Mycena</taxon>
    </lineage>
</organism>
<feature type="transmembrane region" description="Helical" evidence="1">
    <location>
        <begin position="20"/>
        <end position="43"/>
    </location>
</feature>
<evidence type="ECO:0000313" key="2">
    <source>
        <dbReference type="EMBL" id="KAF7371264.1"/>
    </source>
</evidence>
<gene>
    <name evidence="2" type="ORF">MSAN_00762200</name>
</gene>
<keyword evidence="1" id="KW-0472">Membrane</keyword>
<dbReference type="AlphaFoldDB" id="A0A8H6Z5B8"/>
<proteinExistence type="predicted"/>
<feature type="transmembrane region" description="Helical" evidence="1">
    <location>
        <begin position="112"/>
        <end position="132"/>
    </location>
</feature>
<keyword evidence="3" id="KW-1185">Reference proteome</keyword>
<keyword evidence="1" id="KW-1133">Transmembrane helix</keyword>
<dbReference type="OrthoDB" id="3251775at2759"/>
<name>A0A8H6Z5B8_9AGAR</name>
<evidence type="ECO:0000313" key="3">
    <source>
        <dbReference type="Proteomes" id="UP000623467"/>
    </source>
</evidence>
<dbReference type="Proteomes" id="UP000623467">
    <property type="component" value="Unassembled WGS sequence"/>
</dbReference>
<protein>
    <submittedName>
        <fullName evidence="2">Uncharacterized protein</fullName>
    </submittedName>
</protein>
<evidence type="ECO:0000256" key="1">
    <source>
        <dbReference type="SAM" id="Phobius"/>
    </source>
</evidence>
<sequence>MSNFLVLLRIWTTLPPAHRLKVWSIGFFAGAQILNFGFTSWVIKNMVSVLFFESRAGLCSFSSKPNVVGLWVVGLAYEVLVFVTVCWNTLDRPRALCPTVDSGVTRMLFRDGITYFVILFTLRIANTVIAIVSPISSLFVIVYFVCAATTATTSRLILNSRREAGQAARLRQLQMINPCELEGTSETLSDAPRRSYSN</sequence>
<accession>A0A8H6Z5B8</accession>
<dbReference type="EMBL" id="JACAZH010000004">
    <property type="protein sequence ID" value="KAF7371264.1"/>
    <property type="molecule type" value="Genomic_DNA"/>
</dbReference>
<feature type="transmembrane region" description="Helical" evidence="1">
    <location>
        <begin position="138"/>
        <end position="158"/>
    </location>
</feature>
<comment type="caution">
    <text evidence="2">The sequence shown here is derived from an EMBL/GenBank/DDBJ whole genome shotgun (WGS) entry which is preliminary data.</text>
</comment>
<reference evidence="2" key="1">
    <citation type="submission" date="2020-05" db="EMBL/GenBank/DDBJ databases">
        <title>Mycena genomes resolve the evolution of fungal bioluminescence.</title>
        <authorList>
            <person name="Tsai I.J."/>
        </authorList>
    </citation>
    <scope>NUCLEOTIDE SEQUENCE</scope>
    <source>
        <strain evidence="2">160909Yilan</strain>
    </source>
</reference>